<dbReference type="PROSITE" id="PS51371">
    <property type="entry name" value="CBS"/>
    <property type="match status" value="1"/>
</dbReference>
<evidence type="ECO:0000256" key="1">
    <source>
        <dbReference type="ARBA" id="ARBA00022737"/>
    </source>
</evidence>
<evidence type="ECO:0000259" key="4">
    <source>
        <dbReference type="PROSITE" id="PS51371"/>
    </source>
</evidence>
<keyword evidence="6" id="KW-1185">Reference proteome</keyword>
<organism evidence="5 6">
    <name type="scientific">Kalanchoe fedtschenkoi</name>
    <name type="common">Lavender scallops</name>
    <name type="synonym">South American air plant</name>
    <dbReference type="NCBI Taxonomy" id="63787"/>
    <lineage>
        <taxon>Eukaryota</taxon>
        <taxon>Viridiplantae</taxon>
        <taxon>Streptophyta</taxon>
        <taxon>Embryophyta</taxon>
        <taxon>Tracheophyta</taxon>
        <taxon>Spermatophyta</taxon>
        <taxon>Magnoliopsida</taxon>
        <taxon>eudicotyledons</taxon>
        <taxon>Gunneridae</taxon>
        <taxon>Pentapetalae</taxon>
        <taxon>Saxifragales</taxon>
        <taxon>Crassulaceae</taxon>
        <taxon>Kalanchoe</taxon>
    </lineage>
</organism>
<dbReference type="Gene3D" id="3.10.580.10">
    <property type="entry name" value="CBS-domain"/>
    <property type="match status" value="2"/>
</dbReference>
<dbReference type="Gramene" id="Kaladp0891s0011.1.v1.1">
    <property type="protein sequence ID" value="Kaladp0891s0011.1.v1.1"/>
    <property type="gene ID" value="Kaladp0891s0011.v1.1"/>
</dbReference>
<dbReference type="SMART" id="SM00116">
    <property type="entry name" value="CBS"/>
    <property type="match status" value="3"/>
</dbReference>
<feature type="domain" description="CBS" evidence="4">
    <location>
        <begin position="331"/>
        <end position="390"/>
    </location>
</feature>
<dbReference type="InterPro" id="IPR046342">
    <property type="entry name" value="CBS_dom_sf"/>
</dbReference>
<name>A0A7N0VI04_KALFE</name>
<evidence type="ECO:0000256" key="2">
    <source>
        <dbReference type="ARBA" id="ARBA00023122"/>
    </source>
</evidence>
<protein>
    <recommendedName>
        <fullName evidence="4">CBS domain-containing protein</fullName>
    </recommendedName>
</protein>
<sequence>MVEEQPAQGVAVAVAVAAATDMDMSEARMRKDPLRGIKVRELIAEKRRLVEVPYTATLSHTLNALVANRVVAVPVAAPPGQWIGAGGSMILESDKHSGAVRKHYIGMITMLDILAHIAGDDGAEDSFAAAAANLDSKMCVPVSSVIGHCLESLSLWTLSPNTSILDCMEVFSKGIHRALVPLEGQMENVSSGVELVESASSYQMLTQMDVLKFFKENASQLEELVSQPVGQLGAVTENVFAVTNKTPVIEAIKCMRAASLTAVPIIEASGHLDEDPKQLVLGRGRKLTGTLSATDLKGCSVALLQSWLPRSVQEFTAELGSRMGRATTPAAVSRLVDCTVDSSLGEVVEKAVNEHVHRVWVVDNNGSLYGLISLSDMIRVIRLWMLPNPFQV</sequence>
<dbReference type="Proteomes" id="UP000594263">
    <property type="component" value="Unplaced"/>
</dbReference>
<evidence type="ECO:0000256" key="3">
    <source>
        <dbReference type="PROSITE-ProRule" id="PRU00703"/>
    </source>
</evidence>
<dbReference type="OMA" id="ECMEVFS"/>
<evidence type="ECO:0000313" key="5">
    <source>
        <dbReference type="EnsemblPlants" id="Kaladp0891s0011.1.v1.1"/>
    </source>
</evidence>
<dbReference type="GO" id="GO:0005634">
    <property type="term" value="C:nucleus"/>
    <property type="evidence" value="ECO:0007669"/>
    <property type="project" value="TreeGrafter"/>
</dbReference>
<evidence type="ECO:0000313" key="6">
    <source>
        <dbReference type="Proteomes" id="UP000594263"/>
    </source>
</evidence>
<reference evidence="5" key="1">
    <citation type="submission" date="2021-01" db="UniProtKB">
        <authorList>
            <consortium name="EnsemblPlants"/>
        </authorList>
    </citation>
    <scope>IDENTIFICATION</scope>
</reference>
<dbReference type="Pfam" id="PF00571">
    <property type="entry name" value="CBS"/>
    <property type="match status" value="1"/>
</dbReference>
<keyword evidence="2 3" id="KW-0129">CBS domain</keyword>
<dbReference type="SUPFAM" id="SSF54631">
    <property type="entry name" value="CBS-domain pair"/>
    <property type="match status" value="2"/>
</dbReference>
<dbReference type="GO" id="GO:0005737">
    <property type="term" value="C:cytoplasm"/>
    <property type="evidence" value="ECO:0007669"/>
    <property type="project" value="TreeGrafter"/>
</dbReference>
<proteinExistence type="predicted"/>
<dbReference type="InterPro" id="IPR050511">
    <property type="entry name" value="AMPK_gamma/SDS23_families"/>
</dbReference>
<dbReference type="PANTHER" id="PTHR13780:SF101">
    <property type="entry name" value="SNF1-RELATED PROTEIN KINASE REGULATORY SUBUNIT GAMMA-LIKE PV42A"/>
    <property type="match status" value="1"/>
</dbReference>
<dbReference type="AlphaFoldDB" id="A0A7N0VI04"/>
<dbReference type="EnsemblPlants" id="Kaladp0891s0011.1.v1.1">
    <property type="protein sequence ID" value="Kaladp0891s0011.1.v1.1"/>
    <property type="gene ID" value="Kaladp0891s0011.v1.1"/>
</dbReference>
<dbReference type="InterPro" id="IPR000644">
    <property type="entry name" value="CBS_dom"/>
</dbReference>
<accession>A0A7N0VI04</accession>
<dbReference type="PANTHER" id="PTHR13780">
    <property type="entry name" value="AMP-ACTIVATED PROTEIN KINASE, GAMMA REGULATORY SUBUNIT"/>
    <property type="match status" value="1"/>
</dbReference>
<keyword evidence="1" id="KW-0677">Repeat</keyword>